<protein>
    <submittedName>
        <fullName evidence="1">Uncharacterized protein</fullName>
    </submittedName>
</protein>
<gene>
    <name evidence="1" type="ORF">K435DRAFT_867184</name>
</gene>
<dbReference type="Proteomes" id="UP000297245">
    <property type="component" value="Unassembled WGS sequence"/>
</dbReference>
<proteinExistence type="predicted"/>
<dbReference type="AlphaFoldDB" id="A0A4S8LF52"/>
<evidence type="ECO:0000313" key="1">
    <source>
        <dbReference type="EMBL" id="THU87574.1"/>
    </source>
</evidence>
<evidence type="ECO:0000313" key="2">
    <source>
        <dbReference type="Proteomes" id="UP000297245"/>
    </source>
</evidence>
<sequence>MGDDGGSESEAWKVQKEEDEAKTKVVMEKYGLSWALETWSHEEALDGNYFGDDPSSGGKVIKQFRSTNAHVFDLRASVFKARYRVLDVDDSMCCVNSIMGVFYPSSRLSA</sequence>
<dbReference type="EMBL" id="ML179445">
    <property type="protein sequence ID" value="THU87574.1"/>
    <property type="molecule type" value="Genomic_DNA"/>
</dbReference>
<accession>A0A4S8LF52</accession>
<keyword evidence="2" id="KW-1185">Reference proteome</keyword>
<organism evidence="1 2">
    <name type="scientific">Dendrothele bispora (strain CBS 962.96)</name>
    <dbReference type="NCBI Taxonomy" id="1314807"/>
    <lineage>
        <taxon>Eukaryota</taxon>
        <taxon>Fungi</taxon>
        <taxon>Dikarya</taxon>
        <taxon>Basidiomycota</taxon>
        <taxon>Agaricomycotina</taxon>
        <taxon>Agaricomycetes</taxon>
        <taxon>Agaricomycetidae</taxon>
        <taxon>Agaricales</taxon>
        <taxon>Agaricales incertae sedis</taxon>
        <taxon>Dendrothele</taxon>
    </lineage>
</organism>
<name>A0A4S8LF52_DENBC</name>
<reference evidence="1 2" key="1">
    <citation type="journal article" date="2019" name="Nat. Ecol. Evol.">
        <title>Megaphylogeny resolves global patterns of mushroom evolution.</title>
        <authorList>
            <person name="Varga T."/>
            <person name="Krizsan K."/>
            <person name="Foldi C."/>
            <person name="Dima B."/>
            <person name="Sanchez-Garcia M."/>
            <person name="Sanchez-Ramirez S."/>
            <person name="Szollosi G.J."/>
            <person name="Szarkandi J.G."/>
            <person name="Papp V."/>
            <person name="Albert L."/>
            <person name="Andreopoulos W."/>
            <person name="Angelini C."/>
            <person name="Antonin V."/>
            <person name="Barry K.W."/>
            <person name="Bougher N.L."/>
            <person name="Buchanan P."/>
            <person name="Buyck B."/>
            <person name="Bense V."/>
            <person name="Catcheside P."/>
            <person name="Chovatia M."/>
            <person name="Cooper J."/>
            <person name="Damon W."/>
            <person name="Desjardin D."/>
            <person name="Finy P."/>
            <person name="Geml J."/>
            <person name="Haridas S."/>
            <person name="Hughes K."/>
            <person name="Justo A."/>
            <person name="Karasinski D."/>
            <person name="Kautmanova I."/>
            <person name="Kiss B."/>
            <person name="Kocsube S."/>
            <person name="Kotiranta H."/>
            <person name="LaButti K.M."/>
            <person name="Lechner B.E."/>
            <person name="Liimatainen K."/>
            <person name="Lipzen A."/>
            <person name="Lukacs Z."/>
            <person name="Mihaltcheva S."/>
            <person name="Morgado L.N."/>
            <person name="Niskanen T."/>
            <person name="Noordeloos M.E."/>
            <person name="Ohm R.A."/>
            <person name="Ortiz-Santana B."/>
            <person name="Ovrebo C."/>
            <person name="Racz N."/>
            <person name="Riley R."/>
            <person name="Savchenko A."/>
            <person name="Shiryaev A."/>
            <person name="Soop K."/>
            <person name="Spirin V."/>
            <person name="Szebenyi C."/>
            <person name="Tomsovsky M."/>
            <person name="Tulloss R.E."/>
            <person name="Uehling J."/>
            <person name="Grigoriev I.V."/>
            <person name="Vagvolgyi C."/>
            <person name="Papp T."/>
            <person name="Martin F.M."/>
            <person name="Miettinen O."/>
            <person name="Hibbett D.S."/>
            <person name="Nagy L.G."/>
        </authorList>
    </citation>
    <scope>NUCLEOTIDE SEQUENCE [LARGE SCALE GENOMIC DNA]</scope>
    <source>
        <strain evidence="1 2">CBS 962.96</strain>
    </source>
</reference>